<evidence type="ECO:0000256" key="1">
    <source>
        <dbReference type="SAM" id="MobiDB-lite"/>
    </source>
</evidence>
<dbReference type="Proteomes" id="UP000308197">
    <property type="component" value="Unassembled WGS sequence"/>
</dbReference>
<feature type="region of interest" description="Disordered" evidence="1">
    <location>
        <begin position="1"/>
        <end position="21"/>
    </location>
</feature>
<evidence type="ECO:0000313" key="3">
    <source>
        <dbReference type="Proteomes" id="UP000308197"/>
    </source>
</evidence>
<organism evidence="2 3">
    <name type="scientific">Polyporus arcularius HHB13444</name>
    <dbReference type="NCBI Taxonomy" id="1314778"/>
    <lineage>
        <taxon>Eukaryota</taxon>
        <taxon>Fungi</taxon>
        <taxon>Dikarya</taxon>
        <taxon>Basidiomycota</taxon>
        <taxon>Agaricomycotina</taxon>
        <taxon>Agaricomycetes</taxon>
        <taxon>Polyporales</taxon>
        <taxon>Polyporaceae</taxon>
        <taxon>Polyporus</taxon>
    </lineage>
</organism>
<protein>
    <submittedName>
        <fullName evidence="2">Uncharacterized protein</fullName>
    </submittedName>
</protein>
<dbReference type="AlphaFoldDB" id="A0A5C3PMF1"/>
<keyword evidence="3" id="KW-1185">Reference proteome</keyword>
<sequence length="202" mass="22089">MLNARHVRTSQSVSSPGRLTDSPWHVPPLQLLINPTRTINSKSSRDKIDSASGKIGTPLHQKAVKLGPLTGHPVRVGALLYGAVSCRKPYDTWVDRGGPPSEGCSTRLNSSEYAEHAASSSMEVMVAAPPTLRALTDCYNTAPATSYRAGNSEEEYSLYPEFSNGLSNTACSIPPQHRNVQRIQQPYEALFAFTMRMTWRTG</sequence>
<reference evidence="2 3" key="1">
    <citation type="journal article" date="2019" name="Nat. Ecol. Evol.">
        <title>Megaphylogeny resolves global patterns of mushroom evolution.</title>
        <authorList>
            <person name="Varga T."/>
            <person name="Krizsan K."/>
            <person name="Foldi C."/>
            <person name="Dima B."/>
            <person name="Sanchez-Garcia M."/>
            <person name="Sanchez-Ramirez S."/>
            <person name="Szollosi G.J."/>
            <person name="Szarkandi J.G."/>
            <person name="Papp V."/>
            <person name="Albert L."/>
            <person name="Andreopoulos W."/>
            <person name="Angelini C."/>
            <person name="Antonin V."/>
            <person name="Barry K.W."/>
            <person name="Bougher N.L."/>
            <person name="Buchanan P."/>
            <person name="Buyck B."/>
            <person name="Bense V."/>
            <person name="Catcheside P."/>
            <person name="Chovatia M."/>
            <person name="Cooper J."/>
            <person name="Damon W."/>
            <person name="Desjardin D."/>
            <person name="Finy P."/>
            <person name="Geml J."/>
            <person name="Haridas S."/>
            <person name="Hughes K."/>
            <person name="Justo A."/>
            <person name="Karasinski D."/>
            <person name="Kautmanova I."/>
            <person name="Kiss B."/>
            <person name="Kocsube S."/>
            <person name="Kotiranta H."/>
            <person name="LaButti K.M."/>
            <person name="Lechner B.E."/>
            <person name="Liimatainen K."/>
            <person name="Lipzen A."/>
            <person name="Lukacs Z."/>
            <person name="Mihaltcheva S."/>
            <person name="Morgado L.N."/>
            <person name="Niskanen T."/>
            <person name="Noordeloos M.E."/>
            <person name="Ohm R.A."/>
            <person name="Ortiz-Santana B."/>
            <person name="Ovrebo C."/>
            <person name="Racz N."/>
            <person name="Riley R."/>
            <person name="Savchenko A."/>
            <person name="Shiryaev A."/>
            <person name="Soop K."/>
            <person name="Spirin V."/>
            <person name="Szebenyi C."/>
            <person name="Tomsovsky M."/>
            <person name="Tulloss R.E."/>
            <person name="Uehling J."/>
            <person name="Grigoriev I.V."/>
            <person name="Vagvolgyi C."/>
            <person name="Papp T."/>
            <person name="Martin F.M."/>
            <person name="Miettinen O."/>
            <person name="Hibbett D.S."/>
            <person name="Nagy L.G."/>
        </authorList>
    </citation>
    <scope>NUCLEOTIDE SEQUENCE [LARGE SCALE GENOMIC DNA]</scope>
    <source>
        <strain evidence="2 3">HHB13444</strain>
    </source>
</reference>
<dbReference type="EMBL" id="ML211032">
    <property type="protein sequence ID" value="TFK90964.1"/>
    <property type="molecule type" value="Genomic_DNA"/>
</dbReference>
<name>A0A5C3PMF1_9APHY</name>
<gene>
    <name evidence="2" type="ORF">K466DRAFT_356892</name>
</gene>
<proteinExistence type="predicted"/>
<dbReference type="InParanoid" id="A0A5C3PMF1"/>
<accession>A0A5C3PMF1</accession>
<evidence type="ECO:0000313" key="2">
    <source>
        <dbReference type="EMBL" id="TFK90964.1"/>
    </source>
</evidence>